<sequence>MSPAGMAVDTPKPPKFDLGNCRLCDAPDLHPYLRISNTKLTRKLFQFFDDPQAVLGLRNRLRLVEMGTKISKKIDNPQTHLPFEFLTSLFSRIDSAKSQEAHVLLLATIAHAKLLYEGFEGTKTDMDAAWKVLDASRVWKTVSMQRIMDGS</sequence>
<accession>A0A8H5M271</accession>
<dbReference type="Proteomes" id="UP000565441">
    <property type="component" value="Unassembled WGS sequence"/>
</dbReference>
<dbReference type="AlphaFoldDB" id="A0A8H5M271"/>
<evidence type="ECO:0000313" key="3">
    <source>
        <dbReference type="Proteomes" id="UP000565441"/>
    </source>
</evidence>
<dbReference type="InterPro" id="IPR054179">
    <property type="entry name" value="PSD13_N"/>
</dbReference>
<protein>
    <recommendedName>
        <fullName evidence="1">PSD13 N-terminal domain-containing protein</fullName>
    </recommendedName>
</protein>
<proteinExistence type="predicted"/>
<dbReference type="OrthoDB" id="1093at2759"/>
<dbReference type="EMBL" id="JAACJP010000019">
    <property type="protein sequence ID" value="KAF5378560.1"/>
    <property type="molecule type" value="Genomic_DNA"/>
</dbReference>
<gene>
    <name evidence="2" type="ORF">D9615_007158</name>
</gene>
<organism evidence="2 3">
    <name type="scientific">Tricholomella constricta</name>
    <dbReference type="NCBI Taxonomy" id="117010"/>
    <lineage>
        <taxon>Eukaryota</taxon>
        <taxon>Fungi</taxon>
        <taxon>Dikarya</taxon>
        <taxon>Basidiomycota</taxon>
        <taxon>Agaricomycotina</taxon>
        <taxon>Agaricomycetes</taxon>
        <taxon>Agaricomycetidae</taxon>
        <taxon>Agaricales</taxon>
        <taxon>Tricholomatineae</taxon>
        <taxon>Lyophyllaceae</taxon>
        <taxon>Tricholomella</taxon>
    </lineage>
</organism>
<keyword evidence="3" id="KW-1185">Reference proteome</keyword>
<reference evidence="2 3" key="1">
    <citation type="journal article" date="2020" name="ISME J.">
        <title>Uncovering the hidden diversity of litter-decomposition mechanisms in mushroom-forming fungi.</title>
        <authorList>
            <person name="Floudas D."/>
            <person name="Bentzer J."/>
            <person name="Ahren D."/>
            <person name="Johansson T."/>
            <person name="Persson P."/>
            <person name="Tunlid A."/>
        </authorList>
    </citation>
    <scope>NUCLEOTIDE SEQUENCE [LARGE SCALE GENOMIC DNA]</scope>
    <source>
        <strain evidence="2 3">CBS 661.87</strain>
    </source>
</reference>
<evidence type="ECO:0000259" key="1">
    <source>
        <dbReference type="Pfam" id="PF22037"/>
    </source>
</evidence>
<feature type="domain" description="PSD13 N-terminal" evidence="1">
    <location>
        <begin position="59"/>
        <end position="138"/>
    </location>
</feature>
<dbReference type="Pfam" id="PF22037">
    <property type="entry name" value="PSD13_N"/>
    <property type="match status" value="1"/>
</dbReference>
<evidence type="ECO:0000313" key="2">
    <source>
        <dbReference type="EMBL" id="KAF5378560.1"/>
    </source>
</evidence>
<comment type="caution">
    <text evidence="2">The sequence shown here is derived from an EMBL/GenBank/DDBJ whole genome shotgun (WGS) entry which is preliminary data.</text>
</comment>
<name>A0A8H5M271_9AGAR</name>